<sequence length="56" mass="6231">MENIKAAVKILEDTLELEKAFQKSSPGSPGTSEDESEAPPGWRRLPSEEEMVESLR</sequence>
<evidence type="ECO:0000256" key="1">
    <source>
        <dbReference type="SAM" id="MobiDB-lite"/>
    </source>
</evidence>
<protein>
    <submittedName>
        <fullName evidence="2 3">Uncharacterized protein</fullName>
    </submittedName>
</protein>
<keyword evidence="4" id="KW-1185">Reference proteome</keyword>
<dbReference type="Proteomes" id="UP000030765">
    <property type="component" value="Unassembled WGS sequence"/>
</dbReference>
<dbReference type="VEuPathDB" id="VectorBase:ASIC000202"/>
<evidence type="ECO:0000313" key="4">
    <source>
        <dbReference type="Proteomes" id="UP000030765"/>
    </source>
</evidence>
<feature type="region of interest" description="Disordered" evidence="1">
    <location>
        <begin position="20"/>
        <end position="56"/>
    </location>
</feature>
<proteinExistence type="predicted"/>
<reference evidence="3" key="2">
    <citation type="submission" date="2020-05" db="UniProtKB">
        <authorList>
            <consortium name="EnsemblMetazoa"/>
        </authorList>
    </citation>
    <scope>IDENTIFICATION</scope>
</reference>
<dbReference type="EMBL" id="ATLV01000959">
    <property type="status" value="NOT_ANNOTATED_CDS"/>
    <property type="molecule type" value="Genomic_DNA"/>
</dbReference>
<evidence type="ECO:0000313" key="3">
    <source>
        <dbReference type="EnsemblMetazoa" id="ASIC000202-PA"/>
    </source>
</evidence>
<gene>
    <name evidence="2" type="ORF">ZHAS_00000202</name>
</gene>
<dbReference type="EnsemblMetazoa" id="ASIC000202-RA">
    <property type="protein sequence ID" value="ASIC000202-PA"/>
    <property type="gene ID" value="ASIC000202"/>
</dbReference>
<accession>A0A084V9Z6</accession>
<name>A0A084V9Z6_ANOSI</name>
<organism evidence="2">
    <name type="scientific">Anopheles sinensis</name>
    <name type="common">Mosquito</name>
    <dbReference type="NCBI Taxonomy" id="74873"/>
    <lineage>
        <taxon>Eukaryota</taxon>
        <taxon>Metazoa</taxon>
        <taxon>Ecdysozoa</taxon>
        <taxon>Arthropoda</taxon>
        <taxon>Hexapoda</taxon>
        <taxon>Insecta</taxon>
        <taxon>Pterygota</taxon>
        <taxon>Neoptera</taxon>
        <taxon>Endopterygota</taxon>
        <taxon>Diptera</taxon>
        <taxon>Nematocera</taxon>
        <taxon>Culicoidea</taxon>
        <taxon>Culicidae</taxon>
        <taxon>Anophelinae</taxon>
        <taxon>Anopheles</taxon>
    </lineage>
</organism>
<feature type="compositionally biased region" description="Polar residues" evidence="1">
    <location>
        <begin position="22"/>
        <end position="31"/>
    </location>
</feature>
<dbReference type="EMBL" id="KE523925">
    <property type="protein sequence ID" value="KFB34790.1"/>
    <property type="molecule type" value="Genomic_DNA"/>
</dbReference>
<evidence type="ECO:0000313" key="2">
    <source>
        <dbReference type="EMBL" id="KFB34790.1"/>
    </source>
</evidence>
<dbReference type="AlphaFoldDB" id="A0A084V9Z6"/>
<reference evidence="2 4" key="1">
    <citation type="journal article" date="2014" name="BMC Genomics">
        <title>Genome sequence of Anopheles sinensis provides insight into genetics basis of mosquito competence for malaria parasites.</title>
        <authorList>
            <person name="Zhou D."/>
            <person name="Zhang D."/>
            <person name="Ding G."/>
            <person name="Shi L."/>
            <person name="Hou Q."/>
            <person name="Ye Y."/>
            <person name="Xu Y."/>
            <person name="Zhou H."/>
            <person name="Xiong C."/>
            <person name="Li S."/>
            <person name="Yu J."/>
            <person name="Hong S."/>
            <person name="Yu X."/>
            <person name="Zou P."/>
            <person name="Chen C."/>
            <person name="Chang X."/>
            <person name="Wang W."/>
            <person name="Lv Y."/>
            <person name="Sun Y."/>
            <person name="Ma L."/>
            <person name="Shen B."/>
            <person name="Zhu C."/>
        </authorList>
    </citation>
    <scope>NUCLEOTIDE SEQUENCE [LARGE SCALE GENOMIC DNA]</scope>
</reference>